<dbReference type="RefSeq" id="WP_067908181.1">
    <property type="nucleotide sequence ID" value="NZ_KQ954244.1"/>
</dbReference>
<dbReference type="OrthoDB" id="7502056at2"/>
<dbReference type="AlphaFoldDB" id="A0A117UW53"/>
<organism evidence="1 2">
    <name type="scientific">Novosphingobium fuchskuhlense</name>
    <dbReference type="NCBI Taxonomy" id="1117702"/>
    <lineage>
        <taxon>Bacteria</taxon>
        <taxon>Pseudomonadati</taxon>
        <taxon>Pseudomonadota</taxon>
        <taxon>Alphaproteobacteria</taxon>
        <taxon>Sphingomonadales</taxon>
        <taxon>Sphingomonadaceae</taxon>
        <taxon>Novosphingobium</taxon>
    </lineage>
</organism>
<evidence type="ECO:0000313" key="2">
    <source>
        <dbReference type="Proteomes" id="UP000058012"/>
    </source>
</evidence>
<reference evidence="1 2" key="1">
    <citation type="submission" date="2015-10" db="EMBL/GenBank/DDBJ databases">
        <title>Draft genome sequence of Novosphingobium fuchskuhlense DSM 25065 isolated from a surface water sample of the southwest basin of Lake Grosse Fuchskuhle.</title>
        <authorList>
            <person name="Ruckert C."/>
            <person name="Winkler A."/>
            <person name="Glaeser J."/>
            <person name="Grossart H.-P."/>
            <person name="Kalinowski J."/>
            <person name="Glaeser S."/>
        </authorList>
    </citation>
    <scope>NUCLEOTIDE SEQUENCE [LARGE SCALE GENOMIC DNA]</scope>
    <source>
        <strain evidence="1 2">FNE08-7</strain>
    </source>
</reference>
<accession>A0A117UW53</accession>
<sequence length="249" mass="28088">MTCTNHSNAPLTTDRLLQKQFEPCNYPALVTYFGDRRIQSLVEWMECLIPGNTSARIFDSYIVPFASLPLKYFIVCGNDTTRMIKLLRHYPHLVGRKICIAMMAQSTPADRARLMKSGYDDVFQSSMPMIEARCRLDAHLRRSEAAQVGALHRRSPRATEVDQGLLGPLVETRLSERELLVLRLLAQRIGIATPIVSLQREIRSKYGHASIPSLRAVVSHIRKKLRVGFTINASVDGGYVLRQQASEAH</sequence>
<dbReference type="STRING" id="1117702.AQZ52_07940"/>
<evidence type="ECO:0008006" key="3">
    <source>
        <dbReference type="Google" id="ProtNLM"/>
    </source>
</evidence>
<gene>
    <name evidence="1" type="ORF">AQZ52_07940</name>
</gene>
<proteinExistence type="predicted"/>
<protein>
    <recommendedName>
        <fullName evidence="3">OmpR/PhoB-type domain-containing protein</fullName>
    </recommendedName>
</protein>
<dbReference type="Gene3D" id="1.10.10.10">
    <property type="entry name" value="Winged helix-like DNA-binding domain superfamily/Winged helix DNA-binding domain"/>
    <property type="match status" value="1"/>
</dbReference>
<evidence type="ECO:0000313" key="1">
    <source>
        <dbReference type="EMBL" id="KUR71966.1"/>
    </source>
</evidence>
<dbReference type="EMBL" id="LLZS01000005">
    <property type="protein sequence ID" value="KUR71966.1"/>
    <property type="molecule type" value="Genomic_DNA"/>
</dbReference>
<comment type="caution">
    <text evidence="1">The sequence shown here is derived from an EMBL/GenBank/DDBJ whole genome shotgun (WGS) entry which is preliminary data.</text>
</comment>
<name>A0A117UW53_9SPHN</name>
<dbReference type="Proteomes" id="UP000058012">
    <property type="component" value="Unassembled WGS sequence"/>
</dbReference>
<keyword evidence="2" id="KW-1185">Reference proteome</keyword>
<dbReference type="InterPro" id="IPR036388">
    <property type="entry name" value="WH-like_DNA-bd_sf"/>
</dbReference>